<evidence type="ECO:0000256" key="4">
    <source>
        <dbReference type="ARBA" id="ARBA00022989"/>
    </source>
</evidence>
<keyword evidence="8" id="KW-1185">Reference proteome</keyword>
<dbReference type="OMA" id="LINCVCN"/>
<proteinExistence type="predicted"/>
<keyword evidence="4 6" id="KW-1133">Transmembrane helix</keyword>
<sequence length="123" mass="13457">MYITSNFLQVPGIYGGFVVALSWISNTLPRPPAKRAAALAFINAVSNATSIYASYMYLDHMSPRYVIAMSVNCCTSFLAIIAATVLRFMLVRLNKKLDQGIHVEGAINALPGEAAEHGFRFKV</sequence>
<dbReference type="HOGENOM" id="CLU_001265_40_0_1"/>
<dbReference type="InterPro" id="IPR036259">
    <property type="entry name" value="MFS_trans_sf"/>
</dbReference>
<evidence type="ECO:0000313" key="8">
    <source>
        <dbReference type="Proteomes" id="UP000012174"/>
    </source>
</evidence>
<dbReference type="PANTHER" id="PTHR43791">
    <property type="entry name" value="PERMEASE-RELATED"/>
    <property type="match status" value="1"/>
</dbReference>
<comment type="subcellular location">
    <subcellularLocation>
        <location evidence="1">Membrane</location>
        <topology evidence="1">Multi-pass membrane protein</topology>
    </subcellularLocation>
</comment>
<keyword evidence="3 6" id="KW-0812">Transmembrane</keyword>
<dbReference type="EMBL" id="KB705418">
    <property type="protein sequence ID" value="EMR72600.1"/>
    <property type="molecule type" value="Genomic_DNA"/>
</dbReference>
<gene>
    <name evidence="7" type="ORF">UCREL1_343</name>
</gene>
<dbReference type="OrthoDB" id="2250022at2759"/>
<protein>
    <submittedName>
        <fullName evidence="7">Putative pantothenate transporter liz1 protein</fullName>
    </submittedName>
</protein>
<keyword evidence="2" id="KW-0813">Transport</keyword>
<dbReference type="KEGG" id="ela:UCREL1_343"/>
<dbReference type="GO" id="GO:0022857">
    <property type="term" value="F:transmembrane transporter activity"/>
    <property type="evidence" value="ECO:0007669"/>
    <property type="project" value="TreeGrafter"/>
</dbReference>
<dbReference type="GO" id="GO:0016020">
    <property type="term" value="C:membrane"/>
    <property type="evidence" value="ECO:0007669"/>
    <property type="project" value="UniProtKB-SubCell"/>
</dbReference>
<dbReference type="AlphaFoldDB" id="M7U0Z8"/>
<dbReference type="eggNOG" id="KOG2533">
    <property type="taxonomic scope" value="Eukaryota"/>
</dbReference>
<organism evidence="7 8">
    <name type="scientific">Eutypa lata (strain UCR-EL1)</name>
    <name type="common">Grapevine dieback disease fungus</name>
    <name type="synonym">Eutypa armeniacae</name>
    <dbReference type="NCBI Taxonomy" id="1287681"/>
    <lineage>
        <taxon>Eukaryota</taxon>
        <taxon>Fungi</taxon>
        <taxon>Dikarya</taxon>
        <taxon>Ascomycota</taxon>
        <taxon>Pezizomycotina</taxon>
        <taxon>Sordariomycetes</taxon>
        <taxon>Xylariomycetidae</taxon>
        <taxon>Xylariales</taxon>
        <taxon>Diatrypaceae</taxon>
        <taxon>Eutypa</taxon>
    </lineage>
</organism>
<evidence type="ECO:0000256" key="2">
    <source>
        <dbReference type="ARBA" id="ARBA00022448"/>
    </source>
</evidence>
<keyword evidence="5 6" id="KW-0472">Membrane</keyword>
<name>M7U0Z8_EUTLA</name>
<evidence type="ECO:0000256" key="1">
    <source>
        <dbReference type="ARBA" id="ARBA00004141"/>
    </source>
</evidence>
<evidence type="ECO:0000256" key="3">
    <source>
        <dbReference type="ARBA" id="ARBA00022692"/>
    </source>
</evidence>
<accession>M7U0Z8</accession>
<feature type="transmembrane region" description="Helical" evidence="6">
    <location>
        <begin position="6"/>
        <end position="24"/>
    </location>
</feature>
<feature type="transmembrane region" description="Helical" evidence="6">
    <location>
        <begin position="64"/>
        <end position="86"/>
    </location>
</feature>
<dbReference type="SUPFAM" id="SSF103473">
    <property type="entry name" value="MFS general substrate transporter"/>
    <property type="match status" value="1"/>
</dbReference>
<evidence type="ECO:0000313" key="7">
    <source>
        <dbReference type="EMBL" id="EMR72600.1"/>
    </source>
</evidence>
<reference evidence="8" key="1">
    <citation type="journal article" date="2013" name="Genome Announc.">
        <title>Draft genome sequence of the grapevine dieback fungus Eutypa lata UCR-EL1.</title>
        <authorList>
            <person name="Blanco-Ulate B."/>
            <person name="Rolshausen P.E."/>
            <person name="Cantu D."/>
        </authorList>
    </citation>
    <scope>NUCLEOTIDE SEQUENCE [LARGE SCALE GENOMIC DNA]</scope>
    <source>
        <strain evidence="8">UCR-EL1</strain>
    </source>
</reference>
<dbReference type="Proteomes" id="UP000012174">
    <property type="component" value="Unassembled WGS sequence"/>
</dbReference>
<dbReference type="PANTHER" id="PTHR43791:SF92">
    <property type="entry name" value="AGL026WP"/>
    <property type="match status" value="1"/>
</dbReference>
<evidence type="ECO:0000256" key="5">
    <source>
        <dbReference type="ARBA" id="ARBA00023136"/>
    </source>
</evidence>
<feature type="transmembrane region" description="Helical" evidence="6">
    <location>
        <begin position="36"/>
        <end position="58"/>
    </location>
</feature>
<dbReference type="STRING" id="1287681.M7U0Z8"/>
<evidence type="ECO:0000256" key="6">
    <source>
        <dbReference type="SAM" id="Phobius"/>
    </source>
</evidence>